<dbReference type="AlphaFoldDB" id="A0A8K0JZU5"/>
<dbReference type="GO" id="GO:0071897">
    <property type="term" value="P:DNA biosynthetic process"/>
    <property type="evidence" value="ECO:0007669"/>
    <property type="project" value="UniProtKB-ARBA"/>
</dbReference>
<dbReference type="EMBL" id="KZ308219">
    <property type="protein sequence ID" value="KAG8224967.1"/>
    <property type="molecule type" value="Genomic_DNA"/>
</dbReference>
<feature type="domain" description="Reverse transcriptase" evidence="1">
    <location>
        <begin position="1"/>
        <end position="74"/>
    </location>
</feature>
<dbReference type="InterPro" id="IPR000477">
    <property type="entry name" value="RT_dom"/>
</dbReference>
<evidence type="ECO:0000313" key="3">
    <source>
        <dbReference type="Proteomes" id="UP000792457"/>
    </source>
</evidence>
<gene>
    <name evidence="2" type="ORF">J437_LFUL009706</name>
</gene>
<dbReference type="PROSITE" id="PS50878">
    <property type="entry name" value="RT_POL"/>
    <property type="match status" value="1"/>
</dbReference>
<proteinExistence type="predicted"/>
<reference evidence="2" key="2">
    <citation type="submission" date="2017-10" db="EMBL/GenBank/DDBJ databases">
        <title>Ladona fulva Genome sequencing and assembly.</title>
        <authorList>
            <person name="Murali S."/>
            <person name="Richards S."/>
            <person name="Bandaranaike D."/>
            <person name="Bellair M."/>
            <person name="Blankenburg K."/>
            <person name="Chao H."/>
            <person name="Dinh H."/>
            <person name="Doddapaneni H."/>
            <person name="Dugan-Rocha S."/>
            <person name="Elkadiri S."/>
            <person name="Gnanaolivu R."/>
            <person name="Hernandez B."/>
            <person name="Skinner E."/>
            <person name="Javaid M."/>
            <person name="Lee S."/>
            <person name="Li M."/>
            <person name="Ming W."/>
            <person name="Munidasa M."/>
            <person name="Muniz J."/>
            <person name="Nguyen L."/>
            <person name="Hughes D."/>
            <person name="Osuji N."/>
            <person name="Pu L.-L."/>
            <person name="Puazo M."/>
            <person name="Qu C."/>
            <person name="Quiroz J."/>
            <person name="Raj R."/>
            <person name="Weissenberger G."/>
            <person name="Xin Y."/>
            <person name="Zou X."/>
            <person name="Han Y."/>
            <person name="Worley K."/>
            <person name="Muzny D."/>
            <person name="Gibbs R."/>
        </authorList>
    </citation>
    <scope>NUCLEOTIDE SEQUENCE</scope>
    <source>
        <strain evidence="2">Sampled in the wild</strain>
    </source>
</reference>
<accession>A0A8K0JZU5</accession>
<evidence type="ECO:0000313" key="2">
    <source>
        <dbReference type="EMBL" id="KAG8224967.1"/>
    </source>
</evidence>
<sequence>MARATPIRSVGNENITHLAYADDIVLLSHTAEELKMIMQALESTAIKFGLLVSSTKTKYMIVGRHQLPGVQEIE</sequence>
<keyword evidence="3" id="KW-1185">Reference proteome</keyword>
<dbReference type="OrthoDB" id="7480412at2759"/>
<organism evidence="2 3">
    <name type="scientific">Ladona fulva</name>
    <name type="common">Scarce chaser dragonfly</name>
    <name type="synonym">Libellula fulva</name>
    <dbReference type="NCBI Taxonomy" id="123851"/>
    <lineage>
        <taxon>Eukaryota</taxon>
        <taxon>Metazoa</taxon>
        <taxon>Ecdysozoa</taxon>
        <taxon>Arthropoda</taxon>
        <taxon>Hexapoda</taxon>
        <taxon>Insecta</taxon>
        <taxon>Pterygota</taxon>
        <taxon>Palaeoptera</taxon>
        <taxon>Odonata</taxon>
        <taxon>Epiprocta</taxon>
        <taxon>Anisoptera</taxon>
        <taxon>Libelluloidea</taxon>
        <taxon>Libellulidae</taxon>
        <taxon>Ladona</taxon>
    </lineage>
</organism>
<dbReference type="SUPFAM" id="SSF56672">
    <property type="entry name" value="DNA/RNA polymerases"/>
    <property type="match status" value="1"/>
</dbReference>
<comment type="caution">
    <text evidence="2">The sequence shown here is derived from an EMBL/GenBank/DDBJ whole genome shotgun (WGS) entry which is preliminary data.</text>
</comment>
<protein>
    <recommendedName>
        <fullName evidence="1">Reverse transcriptase domain-containing protein</fullName>
    </recommendedName>
</protein>
<reference evidence="2" key="1">
    <citation type="submission" date="2013-04" db="EMBL/GenBank/DDBJ databases">
        <authorList>
            <person name="Qu J."/>
            <person name="Murali S.C."/>
            <person name="Bandaranaike D."/>
            <person name="Bellair M."/>
            <person name="Blankenburg K."/>
            <person name="Chao H."/>
            <person name="Dinh H."/>
            <person name="Doddapaneni H."/>
            <person name="Downs B."/>
            <person name="Dugan-Rocha S."/>
            <person name="Elkadiri S."/>
            <person name="Gnanaolivu R.D."/>
            <person name="Hernandez B."/>
            <person name="Javaid M."/>
            <person name="Jayaseelan J.C."/>
            <person name="Lee S."/>
            <person name="Li M."/>
            <person name="Ming W."/>
            <person name="Munidasa M."/>
            <person name="Muniz J."/>
            <person name="Nguyen L."/>
            <person name="Ongeri F."/>
            <person name="Osuji N."/>
            <person name="Pu L.-L."/>
            <person name="Puazo M."/>
            <person name="Qu C."/>
            <person name="Quiroz J."/>
            <person name="Raj R."/>
            <person name="Weissenberger G."/>
            <person name="Xin Y."/>
            <person name="Zou X."/>
            <person name="Han Y."/>
            <person name="Richards S."/>
            <person name="Worley K."/>
            <person name="Muzny D."/>
            <person name="Gibbs R."/>
        </authorList>
    </citation>
    <scope>NUCLEOTIDE SEQUENCE</scope>
    <source>
        <strain evidence="2">Sampled in the wild</strain>
    </source>
</reference>
<dbReference type="Pfam" id="PF00078">
    <property type="entry name" value="RVT_1"/>
    <property type="match status" value="1"/>
</dbReference>
<dbReference type="InterPro" id="IPR043502">
    <property type="entry name" value="DNA/RNA_pol_sf"/>
</dbReference>
<name>A0A8K0JZU5_LADFU</name>
<evidence type="ECO:0000259" key="1">
    <source>
        <dbReference type="PROSITE" id="PS50878"/>
    </source>
</evidence>
<dbReference type="Proteomes" id="UP000792457">
    <property type="component" value="Unassembled WGS sequence"/>
</dbReference>